<reference evidence="2" key="1">
    <citation type="journal article" date="2014" name="Int. J. Syst. Evol. Microbiol.">
        <title>Complete genome sequence of Corynebacterium casei LMG S-19264T (=DSM 44701T), isolated from a smear-ripened cheese.</title>
        <authorList>
            <consortium name="US DOE Joint Genome Institute (JGI-PGF)"/>
            <person name="Walter F."/>
            <person name="Albersmeier A."/>
            <person name="Kalinowski J."/>
            <person name="Ruckert C."/>
        </authorList>
    </citation>
    <scope>NUCLEOTIDE SEQUENCE</scope>
    <source>
        <strain evidence="2">JCM 19831</strain>
    </source>
</reference>
<evidence type="ECO:0000313" key="3">
    <source>
        <dbReference type="Proteomes" id="UP000642070"/>
    </source>
</evidence>
<dbReference type="SUPFAM" id="SSF55961">
    <property type="entry name" value="Bet v1-like"/>
    <property type="match status" value="1"/>
</dbReference>
<dbReference type="InterPro" id="IPR010419">
    <property type="entry name" value="CO_DH_gsu"/>
</dbReference>
<keyword evidence="1" id="KW-1133">Transmembrane helix</keyword>
<dbReference type="PANTHER" id="PTHR38588">
    <property type="entry name" value="BLL0334 PROTEIN"/>
    <property type="match status" value="1"/>
</dbReference>
<dbReference type="AlphaFoldDB" id="A0A917TAB2"/>
<dbReference type="PANTHER" id="PTHR38588:SF1">
    <property type="entry name" value="BLL0334 PROTEIN"/>
    <property type="match status" value="1"/>
</dbReference>
<protein>
    <recommendedName>
        <fullName evidence="4">Carbon monoxide dehydrogenase subunit G</fullName>
    </recommendedName>
</protein>
<dbReference type="InterPro" id="IPR023393">
    <property type="entry name" value="START-like_dom_sf"/>
</dbReference>
<evidence type="ECO:0000313" key="2">
    <source>
        <dbReference type="EMBL" id="GGM15420.1"/>
    </source>
</evidence>
<sequence length="256" mass="26058">MLLTNEFVVPRPIDETWAVLTDIERIAPCMPGAQLTEVRGDEYHGKVKVKVGPMTAAFSGTAVFKEQDAAAHRAVIEAKGRDASGKGRASALVTAMLVDEGAATRVQVETDLSIAGPLAQMGRSTIGDISTRLLTQFVENLEKSMADAPASTSVATPASTATDAVAPPAESATIDAETVAEVLPAPTAPDAAGATTAAAEQAAAAATEAPAVRKIEGPEAEAVDLTKVAGTGTLIKIAVPVVVLIAVVVALAIWLA</sequence>
<gene>
    <name evidence="2" type="ORF">GCM10007977_015660</name>
</gene>
<keyword evidence="1" id="KW-0812">Transmembrane</keyword>
<keyword evidence="3" id="KW-1185">Reference proteome</keyword>
<feature type="transmembrane region" description="Helical" evidence="1">
    <location>
        <begin position="237"/>
        <end position="255"/>
    </location>
</feature>
<name>A0A917TAB2_9ACTN</name>
<dbReference type="Proteomes" id="UP000642070">
    <property type="component" value="Unassembled WGS sequence"/>
</dbReference>
<evidence type="ECO:0000256" key="1">
    <source>
        <dbReference type="SAM" id="Phobius"/>
    </source>
</evidence>
<proteinExistence type="predicted"/>
<reference evidence="2" key="2">
    <citation type="submission" date="2020-09" db="EMBL/GenBank/DDBJ databases">
        <authorList>
            <person name="Sun Q."/>
            <person name="Ohkuma M."/>
        </authorList>
    </citation>
    <scope>NUCLEOTIDE SEQUENCE</scope>
    <source>
        <strain evidence="2">JCM 19831</strain>
    </source>
</reference>
<accession>A0A917TAB2</accession>
<evidence type="ECO:0008006" key="4">
    <source>
        <dbReference type="Google" id="ProtNLM"/>
    </source>
</evidence>
<comment type="caution">
    <text evidence="2">The sequence shown here is derived from an EMBL/GenBank/DDBJ whole genome shotgun (WGS) entry which is preliminary data.</text>
</comment>
<dbReference type="EMBL" id="BMPI01000006">
    <property type="protein sequence ID" value="GGM15420.1"/>
    <property type="molecule type" value="Genomic_DNA"/>
</dbReference>
<dbReference type="CDD" id="cd07823">
    <property type="entry name" value="SRPBCC_5"/>
    <property type="match status" value="1"/>
</dbReference>
<organism evidence="2 3">
    <name type="scientific">Dactylosporangium sucinum</name>
    <dbReference type="NCBI Taxonomy" id="1424081"/>
    <lineage>
        <taxon>Bacteria</taxon>
        <taxon>Bacillati</taxon>
        <taxon>Actinomycetota</taxon>
        <taxon>Actinomycetes</taxon>
        <taxon>Micromonosporales</taxon>
        <taxon>Micromonosporaceae</taxon>
        <taxon>Dactylosporangium</taxon>
    </lineage>
</organism>
<keyword evidence="1" id="KW-0472">Membrane</keyword>
<dbReference type="Pfam" id="PF06240">
    <property type="entry name" value="COXG"/>
    <property type="match status" value="1"/>
</dbReference>
<dbReference type="RefSeq" id="WP_190249053.1">
    <property type="nucleotide sequence ID" value="NZ_BMPI01000006.1"/>
</dbReference>
<dbReference type="Gene3D" id="3.30.530.20">
    <property type="match status" value="1"/>
</dbReference>